<accession>A0A914GY60</accession>
<evidence type="ECO:0000313" key="1">
    <source>
        <dbReference type="Proteomes" id="UP000887572"/>
    </source>
</evidence>
<dbReference type="AlphaFoldDB" id="A0A914GY60"/>
<reference evidence="2" key="1">
    <citation type="submission" date="2022-11" db="UniProtKB">
        <authorList>
            <consortium name="WormBaseParasite"/>
        </authorList>
    </citation>
    <scope>IDENTIFICATION</scope>
</reference>
<protein>
    <submittedName>
        <fullName evidence="2">Transposase</fullName>
    </submittedName>
</protein>
<evidence type="ECO:0000313" key="2">
    <source>
        <dbReference type="WBParaSite" id="Gr19_v10_g11462.t1"/>
    </source>
</evidence>
<dbReference type="WBParaSite" id="Gr19_v10_g11462.t1">
    <property type="protein sequence ID" value="Gr19_v10_g11462.t1"/>
    <property type="gene ID" value="Gr19_v10_g11462"/>
</dbReference>
<organism evidence="1 2">
    <name type="scientific">Globodera rostochiensis</name>
    <name type="common">Golden nematode worm</name>
    <name type="synonym">Heterodera rostochiensis</name>
    <dbReference type="NCBI Taxonomy" id="31243"/>
    <lineage>
        <taxon>Eukaryota</taxon>
        <taxon>Metazoa</taxon>
        <taxon>Ecdysozoa</taxon>
        <taxon>Nematoda</taxon>
        <taxon>Chromadorea</taxon>
        <taxon>Rhabditida</taxon>
        <taxon>Tylenchina</taxon>
        <taxon>Tylenchomorpha</taxon>
        <taxon>Tylenchoidea</taxon>
        <taxon>Heteroderidae</taxon>
        <taxon>Heteroderinae</taxon>
        <taxon>Globodera</taxon>
    </lineage>
</organism>
<proteinExistence type="predicted"/>
<sequence>MKAELKRDGLKKSYKEINEAVAKELGISDSTIYAWKCELGQTKPKHMHSRSEQKELMKHYYEIKDQNTKIRDEDIVKMLKIGISTLYKWKRQFKRHQFHPYSVDSVEENAAANL</sequence>
<dbReference type="Proteomes" id="UP000887572">
    <property type="component" value="Unplaced"/>
</dbReference>
<name>A0A914GY60_GLORO</name>
<keyword evidence="1" id="KW-1185">Reference proteome</keyword>